<keyword evidence="4" id="KW-1185">Reference proteome</keyword>
<proteinExistence type="predicted"/>
<evidence type="ECO:0000259" key="2">
    <source>
        <dbReference type="Pfam" id="PF18962"/>
    </source>
</evidence>
<sequence length="634" mass="70549">MRYMKDISLLKTLTTVYLCIFTIEIGYSQVPDLYVDDNSYLYARDVVLFVNDDIRLETATSNLYMRGDAQLIQNTDTKNSDEGELSIYQNQTTGVYEYNYFCSPVGVAVDGTAQANVDFDSSNIHDPDDDTDLTNVVSTTYLYTTAYEGTATEIASFWAYTLQDAEGYYDWVQSLNTEPGYGFTLKGSPNADNILDFRGRPNNGTITVSCAFDGTDNQPASGTLNTAETLTGNPYPSTLDLKLFFVNSATNQSRLSGEIFFWEQAVTNSHNLASYEGGYAVYTPGDLGDLNDNGSYAVAPFQFYNGQGEGQGGSTNTGTDYSLNNSRRYAAVGQGFVIQSFGAGGDATFDNSMRLAYISEDSTTGGDGAIFAKEGKQKEKKSKKETVAKSHNGVDYKGILENPTIIPEIRIHARIDNTFYKENIIAFRENTPDNNTYNRFYDGTNINDLSNDAYIISSDKALSIKSINYDESTRLTLGLKASKDNTLYSIKINQLKDVPENVNIFVFDKIRNTYADIKNGTFEVTLNEGIHNDRFEITFNNNVLSIDDNVFENFKVFQNNSISQLKLFNPNNLTINAFSLYDVSGKQVMNANISSDKRKHIYSTKSFSDGVYVVKINLDNNQVFSKKIVIGNNK</sequence>
<dbReference type="NCBIfam" id="TIGR04183">
    <property type="entry name" value="Por_Secre_tail"/>
    <property type="match status" value="1"/>
</dbReference>
<evidence type="ECO:0000256" key="1">
    <source>
        <dbReference type="ARBA" id="ARBA00022729"/>
    </source>
</evidence>
<feature type="domain" description="Secretion system C-terminal sorting" evidence="2">
    <location>
        <begin position="569"/>
        <end position="630"/>
    </location>
</feature>
<dbReference type="EMBL" id="BAABJJ010000039">
    <property type="protein sequence ID" value="GAA4952360.1"/>
    <property type="molecule type" value="Genomic_DNA"/>
</dbReference>
<keyword evidence="1" id="KW-0732">Signal</keyword>
<protein>
    <submittedName>
        <fullName evidence="3">T9SS sorting signal type C domain-containing protein</fullName>
    </submittedName>
</protein>
<dbReference type="InterPro" id="IPR026444">
    <property type="entry name" value="Secre_tail"/>
</dbReference>
<comment type="caution">
    <text evidence="3">The sequence shown here is derived from an EMBL/GenBank/DDBJ whole genome shotgun (WGS) entry which is preliminary data.</text>
</comment>
<reference evidence="4" key="1">
    <citation type="journal article" date="2019" name="Int. J. Syst. Evol. Microbiol.">
        <title>The Global Catalogue of Microorganisms (GCM) 10K type strain sequencing project: providing services to taxonomists for standard genome sequencing and annotation.</title>
        <authorList>
            <consortium name="The Broad Institute Genomics Platform"/>
            <consortium name="The Broad Institute Genome Sequencing Center for Infectious Disease"/>
            <person name="Wu L."/>
            <person name="Ma J."/>
        </authorList>
    </citation>
    <scope>NUCLEOTIDE SEQUENCE [LARGE SCALE GENOMIC DNA]</scope>
    <source>
        <strain evidence="4">JCM 18285</strain>
    </source>
</reference>
<evidence type="ECO:0000313" key="3">
    <source>
        <dbReference type="EMBL" id="GAA4952360.1"/>
    </source>
</evidence>
<evidence type="ECO:0000313" key="4">
    <source>
        <dbReference type="Proteomes" id="UP001501302"/>
    </source>
</evidence>
<dbReference type="Proteomes" id="UP001501302">
    <property type="component" value="Unassembled WGS sequence"/>
</dbReference>
<dbReference type="Pfam" id="PF18962">
    <property type="entry name" value="Por_Secre_tail"/>
    <property type="match status" value="1"/>
</dbReference>
<name>A0ABP9GSN0_9FLAO</name>
<gene>
    <name evidence="3" type="ORF">GCM10023314_27250</name>
</gene>
<organism evidence="3 4">
    <name type="scientific">Algibacter agarivorans</name>
    <dbReference type="NCBI Taxonomy" id="1109741"/>
    <lineage>
        <taxon>Bacteria</taxon>
        <taxon>Pseudomonadati</taxon>
        <taxon>Bacteroidota</taxon>
        <taxon>Flavobacteriia</taxon>
        <taxon>Flavobacteriales</taxon>
        <taxon>Flavobacteriaceae</taxon>
        <taxon>Algibacter</taxon>
    </lineage>
</organism>
<accession>A0ABP9GSN0</accession>